<keyword evidence="3 5" id="KW-1133">Transmembrane helix</keyword>
<evidence type="ECO:0000256" key="1">
    <source>
        <dbReference type="ARBA" id="ARBA00004141"/>
    </source>
</evidence>
<feature type="transmembrane region" description="Helical" evidence="5">
    <location>
        <begin position="32"/>
        <end position="54"/>
    </location>
</feature>
<evidence type="ECO:0000313" key="7">
    <source>
        <dbReference type="EMBL" id="OGM16576.1"/>
    </source>
</evidence>
<evidence type="ECO:0000256" key="3">
    <source>
        <dbReference type="ARBA" id="ARBA00022989"/>
    </source>
</evidence>
<dbReference type="PANTHER" id="PTHR37422:SF13">
    <property type="entry name" value="LIPOPOLYSACCHARIDE BIOSYNTHESIS PROTEIN PA4999-RELATED"/>
    <property type="match status" value="1"/>
</dbReference>
<dbReference type="EMBL" id="MGFY01000016">
    <property type="protein sequence ID" value="OGM16576.1"/>
    <property type="molecule type" value="Genomic_DNA"/>
</dbReference>
<dbReference type="Proteomes" id="UP000178401">
    <property type="component" value="Unassembled WGS sequence"/>
</dbReference>
<dbReference type="Pfam" id="PF04932">
    <property type="entry name" value="Wzy_C"/>
    <property type="match status" value="1"/>
</dbReference>
<protein>
    <recommendedName>
        <fullName evidence="6">O-antigen ligase-related domain-containing protein</fullName>
    </recommendedName>
</protein>
<reference evidence="7 8" key="1">
    <citation type="journal article" date="2016" name="Nat. Commun.">
        <title>Thousands of microbial genomes shed light on interconnected biogeochemical processes in an aquifer system.</title>
        <authorList>
            <person name="Anantharaman K."/>
            <person name="Brown C.T."/>
            <person name="Hug L.A."/>
            <person name="Sharon I."/>
            <person name="Castelle C.J."/>
            <person name="Probst A.J."/>
            <person name="Thomas B.C."/>
            <person name="Singh A."/>
            <person name="Wilkins M.J."/>
            <person name="Karaoz U."/>
            <person name="Brodie E.L."/>
            <person name="Williams K.H."/>
            <person name="Hubbard S.S."/>
            <person name="Banfield J.F."/>
        </authorList>
    </citation>
    <scope>NUCLEOTIDE SEQUENCE [LARGE SCALE GENOMIC DNA]</scope>
</reference>
<feature type="domain" description="O-antigen ligase-related" evidence="6">
    <location>
        <begin position="200"/>
        <end position="335"/>
    </location>
</feature>
<proteinExistence type="predicted"/>
<evidence type="ECO:0000259" key="6">
    <source>
        <dbReference type="Pfam" id="PF04932"/>
    </source>
</evidence>
<name>A0A1F7XNJ6_9BACT</name>
<feature type="transmembrane region" description="Helical" evidence="5">
    <location>
        <begin position="358"/>
        <end position="388"/>
    </location>
</feature>
<gene>
    <name evidence="7" type="ORF">A2V55_00055</name>
</gene>
<evidence type="ECO:0000313" key="8">
    <source>
        <dbReference type="Proteomes" id="UP000178401"/>
    </source>
</evidence>
<evidence type="ECO:0000256" key="2">
    <source>
        <dbReference type="ARBA" id="ARBA00022692"/>
    </source>
</evidence>
<evidence type="ECO:0000256" key="4">
    <source>
        <dbReference type="ARBA" id="ARBA00023136"/>
    </source>
</evidence>
<feature type="transmembrane region" description="Helical" evidence="5">
    <location>
        <begin position="161"/>
        <end position="184"/>
    </location>
</feature>
<feature type="transmembrane region" description="Helical" evidence="5">
    <location>
        <begin position="123"/>
        <end position="141"/>
    </location>
</feature>
<dbReference type="AlphaFoldDB" id="A0A1F7XNJ6"/>
<feature type="transmembrane region" description="Helical" evidence="5">
    <location>
        <begin position="319"/>
        <end position="338"/>
    </location>
</feature>
<dbReference type="PANTHER" id="PTHR37422">
    <property type="entry name" value="TEICHURONIC ACID BIOSYNTHESIS PROTEIN TUAE"/>
    <property type="match status" value="1"/>
</dbReference>
<sequence length="397" mass="45598">MVDSKKTLPKIILFLFLIIFPFGQLFRFNLNLLSQSITVQPIDLIAGLSLIYLLFKKTDKPGIYKILKGIFVYLTFSLFISLAIFNFKTGILGIFYFIRLLFYTSLFLLVYDLVKSKNNLKDIIYNSLIVILVFVGIFGWIQYFLYPDLRSFIIWGWDDHLFRLVGTFLDPGFTSIFLVFGFLLSLDRYLQTKNRFLLLLLIFFFITLGLTYSRAGYLSLLAGISTMLIIKKRIKWFVVLIIALGIMIFLLPRPSSEGVKLERAFSILLRLKNYKETIVIWQNSPLFGVGYNNLCFARNKFIGEANYLSHSCSGSDSSILALIATTGILGFIFFIEFIKKVVLSIDFKSFGTPFLACSTALFIHSLFVNSLFYAWVMGIMAILLGLSLKEFRKKTLK</sequence>
<comment type="subcellular location">
    <subcellularLocation>
        <location evidence="1">Membrane</location>
        <topology evidence="1">Multi-pass membrane protein</topology>
    </subcellularLocation>
</comment>
<feature type="transmembrane region" description="Helical" evidence="5">
    <location>
        <begin position="66"/>
        <end position="85"/>
    </location>
</feature>
<feature type="transmembrane region" description="Helical" evidence="5">
    <location>
        <begin position="7"/>
        <end position="26"/>
    </location>
</feature>
<feature type="transmembrane region" description="Helical" evidence="5">
    <location>
        <begin position="196"/>
        <end position="214"/>
    </location>
</feature>
<keyword evidence="2 5" id="KW-0812">Transmembrane</keyword>
<accession>A0A1F7XNJ6</accession>
<dbReference type="InterPro" id="IPR051533">
    <property type="entry name" value="WaaL-like"/>
</dbReference>
<organism evidence="7 8">
    <name type="scientific">Candidatus Woesebacteria bacterium RBG_19FT_COMBO_37_29</name>
    <dbReference type="NCBI Taxonomy" id="1802486"/>
    <lineage>
        <taxon>Bacteria</taxon>
        <taxon>Candidatus Woeseibacteriota</taxon>
    </lineage>
</organism>
<keyword evidence="4 5" id="KW-0472">Membrane</keyword>
<dbReference type="GO" id="GO:0016020">
    <property type="term" value="C:membrane"/>
    <property type="evidence" value="ECO:0007669"/>
    <property type="project" value="UniProtKB-SubCell"/>
</dbReference>
<feature type="transmembrane region" description="Helical" evidence="5">
    <location>
        <begin position="91"/>
        <end position="111"/>
    </location>
</feature>
<comment type="caution">
    <text evidence="7">The sequence shown here is derived from an EMBL/GenBank/DDBJ whole genome shotgun (WGS) entry which is preliminary data.</text>
</comment>
<dbReference type="InterPro" id="IPR007016">
    <property type="entry name" value="O-antigen_ligase-rel_domated"/>
</dbReference>
<evidence type="ECO:0000256" key="5">
    <source>
        <dbReference type="SAM" id="Phobius"/>
    </source>
</evidence>
<feature type="transmembrane region" description="Helical" evidence="5">
    <location>
        <begin position="234"/>
        <end position="251"/>
    </location>
</feature>